<dbReference type="Gene3D" id="3.30.310.70">
    <property type="entry name" value="TT1751-like domain"/>
    <property type="match status" value="1"/>
</dbReference>
<keyword evidence="1" id="KW-0732">Signal</keyword>
<dbReference type="KEGG" id="had:CDV25_05025"/>
<dbReference type="PANTHER" id="PTHR38342:SF2">
    <property type="entry name" value="INNER MEMBRANE OR EXPORTED"/>
    <property type="match status" value="1"/>
</dbReference>
<dbReference type="EMBL" id="CP021886">
    <property type="protein sequence ID" value="AWI34197.1"/>
    <property type="molecule type" value="Genomic_DNA"/>
</dbReference>
<protein>
    <recommendedName>
        <fullName evidence="2">DUF302 domain-containing protein</fullName>
    </recommendedName>
</protein>
<dbReference type="SUPFAM" id="SSF103247">
    <property type="entry name" value="TT1751-like"/>
    <property type="match status" value="1"/>
</dbReference>
<accession>A0A2U8FEE5</accession>
<dbReference type="InterPro" id="IPR035923">
    <property type="entry name" value="TT1751-like_sf"/>
</dbReference>
<dbReference type="Proteomes" id="UP000244890">
    <property type="component" value="Chromosome"/>
</dbReference>
<dbReference type="CDD" id="cd14797">
    <property type="entry name" value="DUF302"/>
    <property type="match status" value="1"/>
</dbReference>
<evidence type="ECO:0000313" key="4">
    <source>
        <dbReference type="Proteomes" id="UP000244890"/>
    </source>
</evidence>
<feature type="chain" id="PRO_5016091166" description="DUF302 domain-containing protein" evidence="1">
    <location>
        <begin position="20"/>
        <end position="144"/>
    </location>
</feature>
<organism evidence="3 4">
    <name type="scientific">Helicobacter apodemus</name>
    <dbReference type="NCBI Taxonomy" id="135569"/>
    <lineage>
        <taxon>Bacteria</taxon>
        <taxon>Pseudomonadati</taxon>
        <taxon>Campylobacterota</taxon>
        <taxon>Epsilonproteobacteria</taxon>
        <taxon>Campylobacterales</taxon>
        <taxon>Helicobacteraceae</taxon>
        <taxon>Helicobacter</taxon>
    </lineage>
</organism>
<dbReference type="Pfam" id="PF03625">
    <property type="entry name" value="DUF302"/>
    <property type="match status" value="1"/>
</dbReference>
<sequence>MKITKTLLSFFMFASLVNAMEPIKSKYDFNTTYENAKNFLTQKNIPIFAEFDHSKNAKEVGLELNATKVIVFGNPKIGTFLMQENPQISMELPLKISIYEDTKHNTYITYTDIKELAKKYNIKNKQVVTNIDKLLQEIIKISTK</sequence>
<dbReference type="AlphaFoldDB" id="A0A2U8FEE5"/>
<dbReference type="InterPro" id="IPR005180">
    <property type="entry name" value="DUF302"/>
</dbReference>
<name>A0A2U8FEE5_9HELI</name>
<reference evidence="3 4" key="1">
    <citation type="submission" date="2017-06" db="EMBL/GenBank/DDBJ databases">
        <title>Complete genome of Helicobacter apodemus.</title>
        <authorList>
            <person name="Cho S."/>
        </authorList>
    </citation>
    <scope>NUCLEOTIDE SEQUENCE [LARGE SCALE GENOMIC DNA]</scope>
    <source>
        <strain evidence="4">SNUVETPUB-15-01</strain>
    </source>
</reference>
<dbReference type="RefSeq" id="WP_108911033.1">
    <property type="nucleotide sequence ID" value="NZ_CP021886.1"/>
</dbReference>
<gene>
    <name evidence="3" type="ORF">CDV25_05025</name>
</gene>
<evidence type="ECO:0000259" key="2">
    <source>
        <dbReference type="Pfam" id="PF03625"/>
    </source>
</evidence>
<dbReference type="OrthoDB" id="9799367at2"/>
<feature type="domain" description="DUF302" evidence="2">
    <location>
        <begin position="51"/>
        <end position="112"/>
    </location>
</feature>
<feature type="signal peptide" evidence="1">
    <location>
        <begin position="1"/>
        <end position="19"/>
    </location>
</feature>
<evidence type="ECO:0000313" key="3">
    <source>
        <dbReference type="EMBL" id="AWI34197.1"/>
    </source>
</evidence>
<evidence type="ECO:0000256" key="1">
    <source>
        <dbReference type="SAM" id="SignalP"/>
    </source>
</evidence>
<proteinExistence type="predicted"/>
<dbReference type="PANTHER" id="PTHR38342">
    <property type="entry name" value="SLR5037 PROTEIN"/>
    <property type="match status" value="1"/>
</dbReference>